<evidence type="ECO:0000313" key="7">
    <source>
        <dbReference type="Proteomes" id="UP000575083"/>
    </source>
</evidence>
<dbReference type="Gene3D" id="1.10.10.10">
    <property type="entry name" value="Winged helix-like DNA-binding domain superfamily/Winged helix DNA-binding domain"/>
    <property type="match status" value="1"/>
</dbReference>
<dbReference type="InterPro" id="IPR036390">
    <property type="entry name" value="WH_DNA-bd_sf"/>
</dbReference>
<protein>
    <submittedName>
        <fullName evidence="6">DNA-binding transcriptional LysR family regulator</fullName>
    </submittedName>
</protein>
<dbReference type="GO" id="GO:0003700">
    <property type="term" value="F:DNA-binding transcription factor activity"/>
    <property type="evidence" value="ECO:0007669"/>
    <property type="project" value="InterPro"/>
</dbReference>
<dbReference type="Gene3D" id="3.40.190.290">
    <property type="match status" value="1"/>
</dbReference>
<dbReference type="Proteomes" id="UP000575083">
    <property type="component" value="Unassembled WGS sequence"/>
</dbReference>
<keyword evidence="3 6" id="KW-0238">DNA-binding</keyword>
<dbReference type="PANTHER" id="PTHR30537:SF31">
    <property type="entry name" value="TRANSCRIPTIONAL REGULATOR, LYSR FAMILY"/>
    <property type="match status" value="1"/>
</dbReference>
<sequence length="307" mass="32982">MLNLNDLQWFVRVVDHGGFAAAARALEVPKSTLSKRVAQLEATLGVCLIQRSSRVFVVTDTGQAFYRHAAAMLIEAEAAENVVRGLQAEPAGIVRITASVTTAQLVLADLLPGLAVRYPKLQVMLHATDRFVDLVQEGFDIGVRDHSAPLPDSDLVQRRVGREPFYTVAAPAYLSARGIPVHPDELAGHDALLLSPAPSALVWTFVRGGETCAVRPVPRFFADEPWTLLQAAHAGVGIGCLPRGLSQPSIEAGRLVRLLSGFDFAGGMTTTLLISHRRGQLPSVRAAVDFLAEGIARYRGFEAPAPV</sequence>
<name>A0A7X0PA39_9BURK</name>
<evidence type="ECO:0000256" key="4">
    <source>
        <dbReference type="ARBA" id="ARBA00023163"/>
    </source>
</evidence>
<dbReference type="InterPro" id="IPR058163">
    <property type="entry name" value="LysR-type_TF_proteobact-type"/>
</dbReference>
<dbReference type="GO" id="GO:0043565">
    <property type="term" value="F:sequence-specific DNA binding"/>
    <property type="evidence" value="ECO:0007669"/>
    <property type="project" value="TreeGrafter"/>
</dbReference>
<keyword evidence="2" id="KW-0805">Transcription regulation</keyword>
<dbReference type="Pfam" id="PF00126">
    <property type="entry name" value="HTH_1"/>
    <property type="match status" value="1"/>
</dbReference>
<comment type="similarity">
    <text evidence="1">Belongs to the LysR transcriptional regulatory family.</text>
</comment>
<dbReference type="PROSITE" id="PS50931">
    <property type="entry name" value="HTH_LYSR"/>
    <property type="match status" value="1"/>
</dbReference>
<dbReference type="SUPFAM" id="SSF46785">
    <property type="entry name" value="Winged helix' DNA-binding domain"/>
    <property type="match status" value="1"/>
</dbReference>
<dbReference type="GO" id="GO:0006351">
    <property type="term" value="P:DNA-templated transcription"/>
    <property type="evidence" value="ECO:0007669"/>
    <property type="project" value="TreeGrafter"/>
</dbReference>
<evidence type="ECO:0000259" key="5">
    <source>
        <dbReference type="PROSITE" id="PS50931"/>
    </source>
</evidence>
<comment type="caution">
    <text evidence="6">The sequence shown here is derived from an EMBL/GenBank/DDBJ whole genome shotgun (WGS) entry which is preliminary data.</text>
</comment>
<dbReference type="EMBL" id="JACHLK010000001">
    <property type="protein sequence ID" value="MBB6558102.1"/>
    <property type="molecule type" value="Genomic_DNA"/>
</dbReference>
<dbReference type="Pfam" id="PF03466">
    <property type="entry name" value="LysR_substrate"/>
    <property type="match status" value="1"/>
</dbReference>
<keyword evidence="4" id="KW-0804">Transcription</keyword>
<reference evidence="6 7" key="1">
    <citation type="submission" date="2020-08" db="EMBL/GenBank/DDBJ databases">
        <title>Functional genomics of gut bacteria from endangered species of beetles.</title>
        <authorList>
            <person name="Carlos-Shanley C."/>
        </authorList>
    </citation>
    <scope>NUCLEOTIDE SEQUENCE [LARGE SCALE GENOMIC DNA]</scope>
    <source>
        <strain evidence="6 7">S00198</strain>
    </source>
</reference>
<dbReference type="InterPro" id="IPR005119">
    <property type="entry name" value="LysR_subst-bd"/>
</dbReference>
<proteinExistence type="inferred from homology"/>
<dbReference type="CDD" id="cd08422">
    <property type="entry name" value="PBP2_CrgA_like"/>
    <property type="match status" value="1"/>
</dbReference>
<evidence type="ECO:0000256" key="1">
    <source>
        <dbReference type="ARBA" id="ARBA00009437"/>
    </source>
</evidence>
<feature type="domain" description="HTH lysR-type" evidence="5">
    <location>
        <begin position="2"/>
        <end position="59"/>
    </location>
</feature>
<dbReference type="FunFam" id="1.10.10.10:FF:000001">
    <property type="entry name" value="LysR family transcriptional regulator"/>
    <property type="match status" value="1"/>
</dbReference>
<accession>A0A7X0PA39</accession>
<dbReference type="AlphaFoldDB" id="A0A7X0PA39"/>
<dbReference type="SUPFAM" id="SSF53850">
    <property type="entry name" value="Periplasmic binding protein-like II"/>
    <property type="match status" value="1"/>
</dbReference>
<dbReference type="RefSeq" id="WP_184855497.1">
    <property type="nucleotide sequence ID" value="NZ_JACHLK010000001.1"/>
</dbReference>
<evidence type="ECO:0000256" key="3">
    <source>
        <dbReference type="ARBA" id="ARBA00023125"/>
    </source>
</evidence>
<keyword evidence="7" id="KW-1185">Reference proteome</keyword>
<dbReference type="InterPro" id="IPR000847">
    <property type="entry name" value="LysR_HTH_N"/>
</dbReference>
<dbReference type="InterPro" id="IPR036388">
    <property type="entry name" value="WH-like_DNA-bd_sf"/>
</dbReference>
<dbReference type="PANTHER" id="PTHR30537">
    <property type="entry name" value="HTH-TYPE TRANSCRIPTIONAL REGULATOR"/>
    <property type="match status" value="1"/>
</dbReference>
<evidence type="ECO:0000313" key="6">
    <source>
        <dbReference type="EMBL" id="MBB6558102.1"/>
    </source>
</evidence>
<organism evidence="6 7">
    <name type="scientific">Acidovorax soli</name>
    <dbReference type="NCBI Taxonomy" id="592050"/>
    <lineage>
        <taxon>Bacteria</taxon>
        <taxon>Pseudomonadati</taxon>
        <taxon>Pseudomonadota</taxon>
        <taxon>Betaproteobacteria</taxon>
        <taxon>Burkholderiales</taxon>
        <taxon>Comamonadaceae</taxon>
        <taxon>Acidovorax</taxon>
    </lineage>
</organism>
<evidence type="ECO:0000256" key="2">
    <source>
        <dbReference type="ARBA" id="ARBA00023015"/>
    </source>
</evidence>
<gene>
    <name evidence="6" type="ORF">HNP48_000766</name>
</gene>